<reference evidence="1" key="1">
    <citation type="submission" date="2022-03" db="EMBL/GenBank/DDBJ databases">
        <title>Genomic analyses of argali, domestic sheep and their hybrids provide insights into chromosomal evolution, heterosis and genetic basis of agronomic traits.</title>
        <authorList>
            <person name="Li M."/>
        </authorList>
    </citation>
    <scope>NUCLEOTIDE SEQUENCE</scope>
    <source>
        <strain evidence="1">F1 hybrid</strain>
    </source>
</reference>
<organism evidence="1 2">
    <name type="scientific">Ovis ammon polii x Ovis aries</name>
    <dbReference type="NCBI Taxonomy" id="2918886"/>
    <lineage>
        <taxon>Eukaryota</taxon>
        <taxon>Metazoa</taxon>
        <taxon>Chordata</taxon>
        <taxon>Craniata</taxon>
        <taxon>Vertebrata</taxon>
        <taxon>Euteleostomi</taxon>
        <taxon>Mammalia</taxon>
        <taxon>Eutheria</taxon>
        <taxon>Laurasiatheria</taxon>
        <taxon>Artiodactyla</taxon>
        <taxon>Ruminantia</taxon>
        <taxon>Pecora</taxon>
        <taxon>Bovidae</taxon>
        <taxon>Caprinae</taxon>
        <taxon>Ovis</taxon>
    </lineage>
</organism>
<proteinExistence type="predicted"/>
<evidence type="ECO:0000313" key="2">
    <source>
        <dbReference type="Proteomes" id="UP001057279"/>
    </source>
</evidence>
<protein>
    <submittedName>
        <fullName evidence="1">Uncharacterized protein</fullName>
    </submittedName>
</protein>
<dbReference type="EMBL" id="CM043037">
    <property type="protein sequence ID" value="KAI4578310.1"/>
    <property type="molecule type" value="Genomic_DNA"/>
</dbReference>
<dbReference type="Proteomes" id="UP001057279">
    <property type="component" value="Linkage Group LG12"/>
</dbReference>
<evidence type="ECO:0000313" key="1">
    <source>
        <dbReference type="EMBL" id="KAI4578310.1"/>
    </source>
</evidence>
<comment type="caution">
    <text evidence="1">The sequence shown here is derived from an EMBL/GenBank/DDBJ whole genome shotgun (WGS) entry which is preliminary data.</text>
</comment>
<name>A0ACB9URW4_9CETA</name>
<gene>
    <name evidence="1" type="ORF">MJG53_011165</name>
</gene>
<keyword evidence="2" id="KW-1185">Reference proteome</keyword>
<accession>A0ACB9URW4</accession>
<sequence>MWAFSSCVAVVGGVSSLLWSSGSVVVAHGLNCSVERGIFPDRGSKLCPLHCKLARHKMLIKQPISPLMLAMLGTKFCSWDSEHPPTYQLNPGSFCHRQIQGFPRLSALGPKEKSLNDRRAVEEEDFENFSGTEADEHVVYTSVSTGERTPDFQSLERCDELQLPLGQQTPGKR</sequence>